<evidence type="ECO:0000313" key="5">
    <source>
        <dbReference type="WBParaSite" id="PSU_v2.g18357.t1"/>
    </source>
</evidence>
<dbReference type="CDD" id="cd18793">
    <property type="entry name" value="SF2_C_SNF"/>
    <property type="match status" value="1"/>
</dbReference>
<feature type="domain" description="Helicase C-terminal" evidence="3">
    <location>
        <begin position="51"/>
        <end position="111"/>
    </location>
</feature>
<evidence type="ECO:0000256" key="2">
    <source>
        <dbReference type="ARBA" id="ARBA00023242"/>
    </source>
</evidence>
<dbReference type="GO" id="GO:0140658">
    <property type="term" value="F:ATP-dependent chromatin remodeler activity"/>
    <property type="evidence" value="ECO:0007669"/>
    <property type="project" value="TreeGrafter"/>
</dbReference>
<dbReference type="GO" id="GO:0016887">
    <property type="term" value="F:ATP hydrolysis activity"/>
    <property type="evidence" value="ECO:0007669"/>
    <property type="project" value="TreeGrafter"/>
</dbReference>
<dbReference type="GO" id="GO:0042393">
    <property type="term" value="F:histone binding"/>
    <property type="evidence" value="ECO:0007669"/>
    <property type="project" value="TreeGrafter"/>
</dbReference>
<proteinExistence type="predicted"/>
<name>A0A914YHT6_9BILA</name>
<evidence type="ECO:0000259" key="3">
    <source>
        <dbReference type="Pfam" id="PF00271"/>
    </source>
</evidence>
<evidence type="ECO:0000256" key="1">
    <source>
        <dbReference type="ARBA" id="ARBA00022801"/>
    </source>
</evidence>
<dbReference type="SUPFAM" id="SSF52540">
    <property type="entry name" value="P-loop containing nucleoside triphosphate hydrolases"/>
    <property type="match status" value="1"/>
</dbReference>
<dbReference type="GO" id="GO:0000785">
    <property type="term" value="C:chromatin"/>
    <property type="evidence" value="ECO:0007669"/>
    <property type="project" value="TreeGrafter"/>
</dbReference>
<sequence length="113" mass="13275">MSLLNIIMELKKCCNHPYLFNKASVEAPKHPNGAYEGNAMVKAAGKFVLMQKMLRNLYNEKHRVLIFSQMTRMLDVMEEFCEFEGYKYERIDGSITGQHRQEAIDRFNDDHKQ</sequence>
<dbReference type="Pfam" id="PF00271">
    <property type="entry name" value="Helicase_C"/>
    <property type="match status" value="1"/>
</dbReference>
<keyword evidence="1" id="KW-0378">Hydrolase</keyword>
<dbReference type="PANTHER" id="PTHR45623:SF17">
    <property type="entry name" value="CHROMODOMAIN-HELICASE-DNA-BINDING PROTEIN 3-RELATED"/>
    <property type="match status" value="1"/>
</dbReference>
<dbReference type="Gene3D" id="3.40.50.300">
    <property type="entry name" value="P-loop containing nucleotide triphosphate hydrolases"/>
    <property type="match status" value="1"/>
</dbReference>
<dbReference type="InterPro" id="IPR001650">
    <property type="entry name" value="Helicase_C-like"/>
</dbReference>
<dbReference type="InterPro" id="IPR049730">
    <property type="entry name" value="SNF2/RAD54-like_C"/>
</dbReference>
<dbReference type="AlphaFoldDB" id="A0A914YHT6"/>
<dbReference type="Proteomes" id="UP000887577">
    <property type="component" value="Unplaced"/>
</dbReference>
<dbReference type="GO" id="GO:0005634">
    <property type="term" value="C:nucleus"/>
    <property type="evidence" value="ECO:0007669"/>
    <property type="project" value="TreeGrafter"/>
</dbReference>
<accession>A0A914YHT6</accession>
<reference evidence="5" key="1">
    <citation type="submission" date="2022-11" db="UniProtKB">
        <authorList>
            <consortium name="WormBaseParasite"/>
        </authorList>
    </citation>
    <scope>IDENTIFICATION</scope>
</reference>
<keyword evidence="4" id="KW-1185">Reference proteome</keyword>
<organism evidence="4 5">
    <name type="scientific">Panagrolaimus superbus</name>
    <dbReference type="NCBI Taxonomy" id="310955"/>
    <lineage>
        <taxon>Eukaryota</taxon>
        <taxon>Metazoa</taxon>
        <taxon>Ecdysozoa</taxon>
        <taxon>Nematoda</taxon>
        <taxon>Chromadorea</taxon>
        <taxon>Rhabditida</taxon>
        <taxon>Tylenchina</taxon>
        <taxon>Panagrolaimomorpha</taxon>
        <taxon>Panagrolaimoidea</taxon>
        <taxon>Panagrolaimidae</taxon>
        <taxon>Panagrolaimus</taxon>
    </lineage>
</organism>
<dbReference type="PANTHER" id="PTHR45623">
    <property type="entry name" value="CHROMODOMAIN-HELICASE-DNA-BINDING PROTEIN 3-RELATED-RELATED"/>
    <property type="match status" value="1"/>
</dbReference>
<protein>
    <submittedName>
        <fullName evidence="5">Helicase C-terminal domain-containing protein</fullName>
    </submittedName>
</protein>
<dbReference type="InterPro" id="IPR027417">
    <property type="entry name" value="P-loop_NTPase"/>
</dbReference>
<dbReference type="GO" id="GO:0003677">
    <property type="term" value="F:DNA binding"/>
    <property type="evidence" value="ECO:0007669"/>
    <property type="project" value="TreeGrafter"/>
</dbReference>
<dbReference type="GO" id="GO:0003682">
    <property type="term" value="F:chromatin binding"/>
    <property type="evidence" value="ECO:0007669"/>
    <property type="project" value="TreeGrafter"/>
</dbReference>
<dbReference type="WBParaSite" id="PSU_v2.g18357.t1">
    <property type="protein sequence ID" value="PSU_v2.g18357.t1"/>
    <property type="gene ID" value="PSU_v2.g18357"/>
</dbReference>
<keyword evidence="2" id="KW-0539">Nucleus</keyword>
<evidence type="ECO:0000313" key="4">
    <source>
        <dbReference type="Proteomes" id="UP000887577"/>
    </source>
</evidence>